<protein>
    <submittedName>
        <fullName evidence="2">Uncharacterized protein</fullName>
    </submittedName>
</protein>
<evidence type="ECO:0000256" key="1">
    <source>
        <dbReference type="SAM" id="MobiDB-lite"/>
    </source>
</evidence>
<dbReference type="EMBL" id="QGKX02000996">
    <property type="protein sequence ID" value="KAF3556345.1"/>
    <property type="molecule type" value="Genomic_DNA"/>
</dbReference>
<organism evidence="2 3">
    <name type="scientific">Brassica cretica</name>
    <name type="common">Mustard</name>
    <dbReference type="NCBI Taxonomy" id="69181"/>
    <lineage>
        <taxon>Eukaryota</taxon>
        <taxon>Viridiplantae</taxon>
        <taxon>Streptophyta</taxon>
        <taxon>Embryophyta</taxon>
        <taxon>Tracheophyta</taxon>
        <taxon>Spermatophyta</taxon>
        <taxon>Magnoliopsida</taxon>
        <taxon>eudicotyledons</taxon>
        <taxon>Gunneridae</taxon>
        <taxon>Pentapetalae</taxon>
        <taxon>rosids</taxon>
        <taxon>malvids</taxon>
        <taxon>Brassicales</taxon>
        <taxon>Brassicaceae</taxon>
        <taxon>Brassiceae</taxon>
        <taxon>Brassica</taxon>
    </lineage>
</organism>
<dbReference type="Proteomes" id="UP000712600">
    <property type="component" value="Unassembled WGS sequence"/>
</dbReference>
<evidence type="ECO:0000313" key="2">
    <source>
        <dbReference type="EMBL" id="KAF3556345.1"/>
    </source>
</evidence>
<evidence type="ECO:0000313" key="3">
    <source>
        <dbReference type="Proteomes" id="UP000712600"/>
    </source>
</evidence>
<dbReference type="AlphaFoldDB" id="A0A8S9R3I2"/>
<gene>
    <name evidence="2" type="ORF">F2Q69_00011594</name>
</gene>
<reference evidence="2" key="1">
    <citation type="submission" date="2019-12" db="EMBL/GenBank/DDBJ databases">
        <title>Genome sequencing and annotation of Brassica cretica.</title>
        <authorList>
            <person name="Studholme D.J."/>
            <person name="Sarris P."/>
        </authorList>
    </citation>
    <scope>NUCLEOTIDE SEQUENCE</scope>
    <source>
        <strain evidence="2">PFS-109/04</strain>
        <tissue evidence="2">Leaf</tissue>
    </source>
</reference>
<accession>A0A8S9R3I2</accession>
<feature type="region of interest" description="Disordered" evidence="1">
    <location>
        <begin position="1"/>
        <end position="33"/>
    </location>
</feature>
<proteinExistence type="predicted"/>
<comment type="caution">
    <text evidence="2">The sequence shown here is derived from an EMBL/GenBank/DDBJ whole genome shotgun (WGS) entry which is preliminary data.</text>
</comment>
<sequence length="64" mass="7302">MIKPRRIGGTRSRGGVRRQGAEEEGGVTEEREIQRRRHGGLVAAFKIRMNYYGLITMLRCELIA</sequence>
<name>A0A8S9R3I2_BRACR</name>